<dbReference type="SUPFAM" id="SSF54211">
    <property type="entry name" value="Ribosomal protein S5 domain 2-like"/>
    <property type="match status" value="1"/>
</dbReference>
<dbReference type="Gene3D" id="3.30.230.10">
    <property type="match status" value="1"/>
</dbReference>
<dbReference type="HOGENOM" id="CLU_014785_0_1_10"/>
<keyword evidence="2" id="KW-0720">Serine protease</keyword>
<dbReference type="InterPro" id="IPR014721">
    <property type="entry name" value="Ribsml_uS5_D2-typ_fold_subgr"/>
</dbReference>
<dbReference type="InterPro" id="IPR046843">
    <property type="entry name" value="LonB_AAA-LID"/>
</dbReference>
<organism evidence="5 6">
    <name type="scientific">Ignavibacterium album (strain DSM 19864 / JCM 16511 / NBRC 101810 / Mat9-16)</name>
    <dbReference type="NCBI Taxonomy" id="945713"/>
    <lineage>
        <taxon>Bacteria</taxon>
        <taxon>Pseudomonadati</taxon>
        <taxon>Ignavibacteriota</taxon>
        <taxon>Ignavibacteria</taxon>
        <taxon>Ignavibacteriales</taxon>
        <taxon>Ignavibacteriaceae</taxon>
        <taxon>Ignavibacterium</taxon>
    </lineage>
</organism>
<proteinExistence type="inferred from homology"/>
<keyword evidence="2" id="KW-0378">Hydrolase</keyword>
<dbReference type="PRINTS" id="PR00830">
    <property type="entry name" value="ENDOLAPTASE"/>
</dbReference>
<keyword evidence="3" id="KW-0175">Coiled coil</keyword>
<dbReference type="InterPro" id="IPR027417">
    <property type="entry name" value="P-loop_NTPase"/>
</dbReference>
<dbReference type="GO" id="GO:0004252">
    <property type="term" value="F:serine-type endopeptidase activity"/>
    <property type="evidence" value="ECO:0007669"/>
    <property type="project" value="UniProtKB-UniRule"/>
</dbReference>
<evidence type="ECO:0000256" key="1">
    <source>
        <dbReference type="ARBA" id="ARBA00022670"/>
    </source>
</evidence>
<dbReference type="PANTHER" id="PTHR10046">
    <property type="entry name" value="ATP DEPENDENT LON PROTEASE FAMILY MEMBER"/>
    <property type="match status" value="1"/>
</dbReference>
<gene>
    <name evidence="5" type="primary">lon</name>
    <name evidence="5" type="ordered locus">IALB_0604</name>
</gene>
<feature type="active site" evidence="2">
    <location>
        <position position="709"/>
    </location>
</feature>
<evidence type="ECO:0000256" key="3">
    <source>
        <dbReference type="SAM" id="Coils"/>
    </source>
</evidence>
<dbReference type="KEGG" id="ial:IALB_0604"/>
<dbReference type="InterPro" id="IPR008269">
    <property type="entry name" value="Lon_proteolytic"/>
</dbReference>
<dbReference type="EMBL" id="CP003418">
    <property type="protein sequence ID" value="AFH48316.1"/>
    <property type="molecule type" value="Genomic_DNA"/>
</dbReference>
<dbReference type="STRING" id="945713.IALB_0604"/>
<feature type="domain" description="Lon proteolytic" evidence="4">
    <location>
        <begin position="576"/>
        <end position="771"/>
    </location>
</feature>
<dbReference type="AlphaFoldDB" id="I0AH59"/>
<sequence>MANHKAPAHRELKPEELRWKCNPEIFEFESTEDLEPIEGILGQERALKAIRLGVDLRSPGYNIYIAGLSGSGKATTVKKMLEKITAKCPELHDYAYVNNFKDPDQPMLLKFPKGRAKEFRQELQSAIEILKQRIPLALESDLYLTRKKNLIDEYNQKEQELMNSFDRELRKKGFSLGQIKVGEVIRPDILPLIDGNPVPIFQIEELVTQNKISKEQAQEIFRQYQDNQQDLQMLFKKGLKISQEFQEKLQQLERDSAEIIVKGIFEGLKEKYGSNSVLNFLNQVEENILSNIQIFKGVKPLGETTQQGVEIDYFSDYDVNIILDNSETTECPVIIETNPTFVNLFGTIERVSDGHGGWYSDYTNIKAGSLLKANGGYLVLNVIHLFEEPGVWKTLKRVLTYNKLEIQESPFLFSLSSTSLKPQPIDIDTKVILIGSQIIYSYLSEREYDFKKMFKVKADFDYEINRTDHNIQDYAKVIKKLIKEENLLEFDKSAIAYLMEISAIFAGRQDKLSTRFSRIADVMREASFWAKDDGQNIVSDFHVQKAFRMAKDRHGMLESKITEMYKDNLILIDTQGERVGQINGLAVYDADFYSFGRPTRITATVSLGSGAIINVEREAGMSGRHYNKGVLIISGYFRETFGQDMPLSFNANLVFEQSYGMVEGDSASCTEIFALLSVLSNLPLKQSIAVTGSLNQKGDVQPIGGVNEKIEGFFDICKLQGLTGTQGVIFPVQNIRDLMLKEEVIEAVKKGIFHLYPISRVEEGIEILTGVKAGKKTAKGYEPGSVFYLVEKRIRELYEKSRQVRTQNNNQQKKKSKK</sequence>
<dbReference type="RefSeq" id="WP_014559474.1">
    <property type="nucleotide sequence ID" value="NC_017464.1"/>
</dbReference>
<accession>I0AH59</accession>
<dbReference type="eggNOG" id="COG1067">
    <property type="taxonomic scope" value="Bacteria"/>
</dbReference>
<keyword evidence="6" id="KW-1185">Reference proteome</keyword>
<evidence type="ECO:0000313" key="6">
    <source>
        <dbReference type="Proteomes" id="UP000007394"/>
    </source>
</evidence>
<dbReference type="Gene3D" id="1.10.8.60">
    <property type="match status" value="1"/>
</dbReference>
<protein>
    <recommendedName>
        <fullName evidence="2">endopeptidase La</fullName>
        <ecNumber evidence="2">3.4.21.53</ecNumber>
    </recommendedName>
</protein>
<evidence type="ECO:0000259" key="4">
    <source>
        <dbReference type="PROSITE" id="PS51786"/>
    </source>
</evidence>
<dbReference type="GO" id="GO:0004176">
    <property type="term" value="F:ATP-dependent peptidase activity"/>
    <property type="evidence" value="ECO:0007669"/>
    <property type="project" value="UniProtKB-UniRule"/>
</dbReference>
<evidence type="ECO:0000256" key="2">
    <source>
        <dbReference type="PROSITE-ProRule" id="PRU01122"/>
    </source>
</evidence>
<dbReference type="GO" id="GO:0030163">
    <property type="term" value="P:protein catabolic process"/>
    <property type="evidence" value="ECO:0007669"/>
    <property type="project" value="InterPro"/>
</dbReference>
<dbReference type="Pfam" id="PF13654">
    <property type="entry name" value="AAA_32"/>
    <property type="match status" value="1"/>
</dbReference>
<dbReference type="InterPro" id="IPR046844">
    <property type="entry name" value="Lon-like_helical"/>
</dbReference>
<dbReference type="OrthoDB" id="9758568at2"/>
<dbReference type="PROSITE" id="PS51786">
    <property type="entry name" value="LON_PROTEOLYTIC"/>
    <property type="match status" value="1"/>
</dbReference>
<feature type="coiled-coil region" evidence="3">
    <location>
        <begin position="144"/>
        <end position="171"/>
    </location>
</feature>
<dbReference type="Pfam" id="PF20436">
    <property type="entry name" value="LonB_AAA-LID"/>
    <property type="match status" value="1"/>
</dbReference>
<feature type="active site" evidence="2">
    <location>
        <position position="666"/>
    </location>
</feature>
<name>I0AH59_IGNAJ</name>
<dbReference type="InterPro" id="IPR020568">
    <property type="entry name" value="Ribosomal_Su5_D2-typ_SF"/>
</dbReference>
<dbReference type="Pfam" id="PF20437">
    <property type="entry name" value="LonC_helical"/>
    <property type="match status" value="1"/>
</dbReference>
<dbReference type="InterPro" id="IPR027065">
    <property type="entry name" value="Lon_Prtase"/>
</dbReference>
<feature type="coiled-coil region" evidence="3">
    <location>
        <begin position="214"/>
        <end position="262"/>
    </location>
</feature>
<dbReference type="SUPFAM" id="SSF52540">
    <property type="entry name" value="P-loop containing nucleoside triphosphate hydrolases"/>
    <property type="match status" value="1"/>
</dbReference>
<dbReference type="eggNOG" id="COG0433">
    <property type="taxonomic scope" value="Bacteria"/>
</dbReference>
<dbReference type="GO" id="GO:0005524">
    <property type="term" value="F:ATP binding"/>
    <property type="evidence" value="ECO:0007669"/>
    <property type="project" value="InterPro"/>
</dbReference>
<dbReference type="Proteomes" id="UP000007394">
    <property type="component" value="Chromosome"/>
</dbReference>
<dbReference type="Pfam" id="PF05362">
    <property type="entry name" value="Lon_C"/>
    <property type="match status" value="1"/>
</dbReference>
<keyword evidence="1 2" id="KW-0645">Protease</keyword>
<dbReference type="PATRIC" id="fig|945713.3.peg.603"/>
<evidence type="ECO:0000313" key="5">
    <source>
        <dbReference type="EMBL" id="AFH48316.1"/>
    </source>
</evidence>
<reference evidence="5 6" key="1">
    <citation type="journal article" date="2012" name="Front. Microbiol.">
        <title>Complete genome of Ignavibacterium album, a metabolically versatile, flagellated, facultative anaerobe from the phylum Chlorobi.</title>
        <authorList>
            <person name="Liu Z."/>
            <person name="Frigaard N.-U."/>
            <person name="Vogl K."/>
            <person name="Iino T."/>
            <person name="Ohkuma M."/>
            <person name="Overmann J."/>
            <person name="Bryant D.A."/>
        </authorList>
    </citation>
    <scope>NUCLEOTIDE SEQUENCE [LARGE SCALE GENOMIC DNA]</scope>
    <source>
        <strain evidence="6">DSM 19864 / JCM 16511 / NBRC 101810 / Mat9-16</strain>
    </source>
</reference>
<dbReference type="EC" id="3.4.21.53" evidence="2"/>
<dbReference type="Gene3D" id="3.40.50.300">
    <property type="entry name" value="P-loop containing nucleotide triphosphate hydrolases"/>
    <property type="match status" value="2"/>
</dbReference>
<dbReference type="GO" id="GO:0006508">
    <property type="term" value="P:proteolysis"/>
    <property type="evidence" value="ECO:0007669"/>
    <property type="project" value="UniProtKB-KW"/>
</dbReference>
<comment type="similarity">
    <text evidence="2">Belongs to the peptidase S16 family.</text>
</comment>
<comment type="catalytic activity">
    <reaction evidence="2">
        <text>Hydrolysis of proteins in presence of ATP.</text>
        <dbReference type="EC" id="3.4.21.53"/>
    </reaction>
</comment>
<dbReference type="InterPro" id="IPR041699">
    <property type="entry name" value="AAA_32"/>
</dbReference>